<comment type="caution">
    <text evidence="4">The sequence shown here is derived from an EMBL/GenBank/DDBJ whole genome shotgun (WGS) entry which is preliminary data.</text>
</comment>
<protein>
    <submittedName>
        <fullName evidence="4">Bifunctional protein tyrosine phosphatase family protein/NAD(P)/FAD-dependent oxidoreductase</fullName>
    </submittedName>
</protein>
<gene>
    <name evidence="4" type="ORF">GCM10009416_16890</name>
</gene>
<feature type="compositionally biased region" description="Low complexity" evidence="1">
    <location>
        <begin position="438"/>
        <end position="452"/>
    </location>
</feature>
<accession>A0ABP3Q377</accession>
<dbReference type="PANTHER" id="PTHR10632:SF2">
    <property type="entry name" value="SULFIDE:QUINONE OXIDOREDUCTASE, MITOCHONDRIAL"/>
    <property type="match status" value="1"/>
</dbReference>
<feature type="compositionally biased region" description="Basic residues" evidence="1">
    <location>
        <begin position="454"/>
        <end position="464"/>
    </location>
</feature>
<dbReference type="PANTHER" id="PTHR10632">
    <property type="entry name" value="SULFIDE:QUINONE OXIDOREDUCTASE"/>
    <property type="match status" value="1"/>
</dbReference>
<dbReference type="Pfam" id="PF04273">
    <property type="entry name" value="BLH_phosphatase"/>
    <property type="match status" value="1"/>
</dbReference>
<dbReference type="EMBL" id="BAAAFZ010000017">
    <property type="protein sequence ID" value="GAA0579042.1"/>
    <property type="molecule type" value="Genomic_DNA"/>
</dbReference>
<name>A0ABP3Q377_9PROT</name>
<dbReference type="Gene3D" id="3.90.190.10">
    <property type="entry name" value="Protein tyrosine phosphatase superfamily"/>
    <property type="match status" value="1"/>
</dbReference>
<evidence type="ECO:0000259" key="3">
    <source>
        <dbReference type="Pfam" id="PF07992"/>
    </source>
</evidence>
<feature type="domain" description="FAD/NAD(P)-binding" evidence="3">
    <location>
        <begin position="155"/>
        <end position="258"/>
    </location>
</feature>
<dbReference type="Gene3D" id="3.50.50.60">
    <property type="entry name" value="FAD/NAD(P)-binding domain"/>
    <property type="match status" value="2"/>
</dbReference>
<dbReference type="InterPro" id="IPR015904">
    <property type="entry name" value="Sulphide_quinone_reductase"/>
</dbReference>
<evidence type="ECO:0000259" key="2">
    <source>
        <dbReference type="Pfam" id="PF04273"/>
    </source>
</evidence>
<feature type="domain" description="Beta-lactamase hydrolase-like protein phosphatase-like" evidence="2">
    <location>
        <begin position="7"/>
        <end position="109"/>
    </location>
</feature>
<dbReference type="InterPro" id="IPR023753">
    <property type="entry name" value="FAD/NAD-binding_dom"/>
</dbReference>
<dbReference type="SUPFAM" id="SSF51905">
    <property type="entry name" value="FAD/NAD(P)-binding domain"/>
    <property type="match status" value="2"/>
</dbReference>
<dbReference type="InterPro" id="IPR029021">
    <property type="entry name" value="Prot-tyrosine_phosphatase-like"/>
</dbReference>
<dbReference type="SUPFAM" id="SSF52799">
    <property type="entry name" value="(Phosphotyrosine protein) phosphatases II"/>
    <property type="match status" value="1"/>
</dbReference>
<proteinExistence type="predicted"/>
<organism evidence="4 5">
    <name type="scientific">Craurococcus roseus</name>
    <dbReference type="NCBI Taxonomy" id="77585"/>
    <lineage>
        <taxon>Bacteria</taxon>
        <taxon>Pseudomonadati</taxon>
        <taxon>Pseudomonadota</taxon>
        <taxon>Alphaproteobacteria</taxon>
        <taxon>Acetobacterales</taxon>
        <taxon>Acetobacteraceae</taxon>
        <taxon>Craurococcus</taxon>
    </lineage>
</organism>
<dbReference type="InterPro" id="IPR036188">
    <property type="entry name" value="FAD/NAD-bd_sf"/>
</dbReference>
<evidence type="ECO:0000313" key="5">
    <source>
        <dbReference type="Proteomes" id="UP001501588"/>
    </source>
</evidence>
<dbReference type="NCBIfam" id="TIGR01244">
    <property type="entry name" value="TIGR01244 family sulfur transferase"/>
    <property type="match status" value="1"/>
</dbReference>
<dbReference type="Proteomes" id="UP001501588">
    <property type="component" value="Unassembled WGS sequence"/>
</dbReference>
<sequence length="493" mass="53313">MDRVARLTPFLSITSQISEADVGVAAARGFRAIVSNRPDDEAPDQPPSAAIAAAAERHGLAYRHIPVVSGNVTDADVRAFAAGLAELRGPVLAFCRTGTRSATLWALSEGARLAADAVLRTAAETGYDLGGLRPRLETRWRAGGADAARLPSATYDVLIVGGGAAGIAAAASLLKRRPGLDIAVVEPSDRHHYQPGWTLVGGGAFDRRRTERPMAAVMPRGVRWVRAAAAAFEPERAAVVLEDGTRLFYRALVVAPGLKLDWDAVDGLRATLGKNGVTSNYLFDLAPYTWQLVQALERGRALFTQPPMPTKCAGAPQKAMYLSCSAWERRGALKHIDVHFHTAGAVLFGVKEFVPPLMRYVERYGAKLDFSSNLKAVAGPGRRAWFEEKDAGGGTRTVERGFDMLHACPPQTAPDFVRNGPLADAAGWAEWTTRRCSTRATATSSASATPARRPMPRPRRRCASRRRSWPRTCWRRWTGAARARSTTATARAR</sequence>
<dbReference type="Pfam" id="PF07992">
    <property type="entry name" value="Pyr_redox_2"/>
    <property type="match status" value="1"/>
</dbReference>
<evidence type="ECO:0000256" key="1">
    <source>
        <dbReference type="SAM" id="MobiDB-lite"/>
    </source>
</evidence>
<dbReference type="RefSeq" id="WP_343894784.1">
    <property type="nucleotide sequence ID" value="NZ_BAAAFZ010000017.1"/>
</dbReference>
<keyword evidence="5" id="KW-1185">Reference proteome</keyword>
<feature type="region of interest" description="Disordered" evidence="1">
    <location>
        <begin position="438"/>
        <end position="464"/>
    </location>
</feature>
<reference evidence="5" key="1">
    <citation type="journal article" date="2019" name="Int. J. Syst. Evol. Microbiol.">
        <title>The Global Catalogue of Microorganisms (GCM) 10K type strain sequencing project: providing services to taxonomists for standard genome sequencing and annotation.</title>
        <authorList>
            <consortium name="The Broad Institute Genomics Platform"/>
            <consortium name="The Broad Institute Genome Sequencing Center for Infectious Disease"/>
            <person name="Wu L."/>
            <person name="Ma J."/>
        </authorList>
    </citation>
    <scope>NUCLEOTIDE SEQUENCE [LARGE SCALE GENOMIC DNA]</scope>
    <source>
        <strain evidence="5">JCM 9933</strain>
    </source>
</reference>
<dbReference type="InterPro" id="IPR005939">
    <property type="entry name" value="BLH_phosphatase-like"/>
</dbReference>
<evidence type="ECO:0000313" key="4">
    <source>
        <dbReference type="EMBL" id="GAA0579042.1"/>
    </source>
</evidence>